<feature type="region of interest" description="Disordered" evidence="3">
    <location>
        <begin position="1261"/>
        <end position="1285"/>
    </location>
</feature>
<keyword evidence="2" id="KW-0131">Cell cycle</keyword>
<dbReference type="GO" id="GO:0051301">
    <property type="term" value="P:cell division"/>
    <property type="evidence" value="ECO:0007669"/>
    <property type="project" value="UniProtKB-KW"/>
</dbReference>
<evidence type="ECO:0000256" key="2">
    <source>
        <dbReference type="ARBA" id="ARBA00023306"/>
    </source>
</evidence>
<feature type="compositionally biased region" description="Acidic residues" evidence="3">
    <location>
        <begin position="590"/>
        <end position="601"/>
    </location>
</feature>
<proteinExistence type="predicted"/>
<sequence>MSTASPHHRSRRSPTPMAAGATKASSPDPIKDAILTASGTGWSPLRIAKRDSPLKTDSPPTSHAGPQRGKQGLGRRQSSSYNHVRTSNLVSNSPFKAGGNDGSGPIGAKYRPSPQYKGLDGLRQPSRLATGRKASGEQRRVSAERRPKSYENANPSNNGTPRRPSKTLQKSEQRAPLIPVQHEQAPAPEAAMDVDRDAEPPAADIPRPATPPRSAVPDSLHGRKSKPIPPLSASRIPVPTGAVVSQSPKSNLVSKRLLGPRSISGSSQDSTGSKRRRRRKTVTFDPRCDVVEFSADEEDEDDMDEDYDDYGHDEDEDDYMETDDAQDDNHMRNNDLDGFVQSLVDQDMPGTPQTESDFPVERAEDTEDGVPYGRSHHAERQRDHRQSLTLSLDSHYDIDSSRQPTSSADISLSSVDLTSAMGDDHTPTMEVEDGIPYGRSHHVQRARAAHELEHAEEREAEALPGSPSPGRTLKESTYDEHLLPTADLPHPSSAERVYTLDDDPFAIPGDFNLLAESGGTGSVRSPRISREEVMRRLERKRAGGSDELEATPKASTPTRRADKPLPIAPGPPLIAIPRFDGDVSFSDSVNFDDYDEEEKEQEQEKMKPAPVLGKVSALDRLMLGVEREMKVIERSPDMSSVGMSTPALDILSSTEEESSFEPSTPMTPASFGPTAATESGAEADGEDDHDREGEKTLLSATFSSSHDMEVDDSPDMSSRNGGMLSLPEPVTWSAGRQNKSSNGSTRSTRSNASTGSKIAQRAASIRQKKRERRESEGHTRPRRSLSVADAEDLGMTVDAAVAELESVLSLPASQETMVETADIPLSESIEHELRKRLPETRKYRMRETPSVIYAADEKVSTVGAAGDIDAGKAWKTIRRPSDMNEYARQIRELRAQEKPGKSFGKVFVRVVGIRGLKVPVPNQPTFFSCTLNNGIHFVTTPECRLAKDCKVDQEFELIEHPKLEFTLTIKVRRDAHLQATPAPKPILPPPPPPAASTGSHSKVSGMLAFFGGGSPRKAHKASRSASPALPPAPTQSSVVPEGLARHLKTDGTLGRVFVSFADIAKHCDTKLFETGFQLVGTRPGGGGDAVVLGELVLQMFRLPPLTGIPTSDMPQSLEECHRGLRHVNWHKATYFEGTLTQNGGDCSSWRRRQFRVVGGTLVAYNDVTKKITTKIDLKHAVAVQDDDNDAATLSRRRDSADALFQVERSFRVKFDTGEDICFFADSEEEKEQWLEVLKALVGHIPPNPLWAELVWQRQQEAAQKAQAQASGSTSSVATEAVRRAR</sequence>
<dbReference type="SUPFAM" id="SSF50729">
    <property type="entry name" value="PH domain-like"/>
    <property type="match status" value="1"/>
</dbReference>
<feature type="region of interest" description="Disordered" evidence="3">
    <location>
        <begin position="1013"/>
        <end position="1038"/>
    </location>
</feature>
<feature type="compositionally biased region" description="Pro residues" evidence="3">
    <location>
        <begin position="982"/>
        <end position="994"/>
    </location>
</feature>
<feature type="region of interest" description="Disordered" evidence="3">
    <location>
        <begin position="450"/>
        <end position="474"/>
    </location>
</feature>
<keyword evidence="1" id="KW-0132">Cell division</keyword>
<feature type="region of interest" description="Disordered" evidence="3">
    <location>
        <begin position="980"/>
        <end position="1000"/>
    </location>
</feature>
<feature type="compositionally biased region" description="Polar residues" evidence="3">
    <location>
        <begin position="76"/>
        <end position="94"/>
    </location>
</feature>
<feature type="compositionally biased region" description="Basic and acidic residues" evidence="3">
    <location>
        <begin position="528"/>
        <end position="544"/>
    </location>
</feature>
<accession>A0A165DBN2</accession>
<feature type="region of interest" description="Disordered" evidence="3">
    <location>
        <begin position="634"/>
        <end position="789"/>
    </location>
</feature>
<evidence type="ECO:0000256" key="1">
    <source>
        <dbReference type="ARBA" id="ARBA00022618"/>
    </source>
</evidence>
<dbReference type="Gene3D" id="2.30.29.30">
    <property type="entry name" value="Pleckstrin-homology domain (PH domain)/Phosphotyrosine-binding domain (PTB)"/>
    <property type="match status" value="1"/>
</dbReference>
<evidence type="ECO:0000256" key="3">
    <source>
        <dbReference type="SAM" id="MobiDB-lite"/>
    </source>
</evidence>
<dbReference type="EMBL" id="KV426237">
    <property type="protein sequence ID" value="KZV84174.1"/>
    <property type="molecule type" value="Genomic_DNA"/>
</dbReference>
<dbReference type="InterPro" id="IPR052007">
    <property type="entry name" value="Bud4"/>
</dbReference>
<dbReference type="Proteomes" id="UP000077266">
    <property type="component" value="Unassembled WGS sequence"/>
</dbReference>
<keyword evidence="6" id="KW-1185">Reference proteome</keyword>
<gene>
    <name evidence="5" type="ORF">EXIGLDRAFT_655387</name>
</gene>
<feature type="compositionally biased region" description="Low complexity" evidence="3">
    <location>
        <begin position="1261"/>
        <end position="1277"/>
    </location>
</feature>
<evidence type="ECO:0000313" key="5">
    <source>
        <dbReference type="EMBL" id="KZV84174.1"/>
    </source>
</evidence>
<feature type="region of interest" description="Disordered" evidence="3">
    <location>
        <begin position="517"/>
        <end position="568"/>
    </location>
</feature>
<feature type="region of interest" description="Disordered" evidence="3">
    <location>
        <begin position="587"/>
        <end position="611"/>
    </location>
</feature>
<feature type="compositionally biased region" description="Low complexity" evidence="3">
    <location>
        <begin position="262"/>
        <end position="271"/>
    </location>
</feature>
<feature type="compositionally biased region" description="Acidic residues" evidence="3">
    <location>
        <begin position="294"/>
        <end position="326"/>
    </location>
</feature>
<feature type="compositionally biased region" description="Basic and acidic residues" evidence="3">
    <location>
        <begin position="134"/>
        <end position="149"/>
    </location>
</feature>
<evidence type="ECO:0000259" key="4">
    <source>
        <dbReference type="PROSITE" id="PS50003"/>
    </source>
</evidence>
<reference evidence="5 6" key="1">
    <citation type="journal article" date="2016" name="Mol. Biol. Evol.">
        <title>Comparative Genomics of Early-Diverging Mushroom-Forming Fungi Provides Insights into the Origins of Lignocellulose Decay Capabilities.</title>
        <authorList>
            <person name="Nagy L.G."/>
            <person name="Riley R."/>
            <person name="Tritt A."/>
            <person name="Adam C."/>
            <person name="Daum C."/>
            <person name="Floudas D."/>
            <person name="Sun H."/>
            <person name="Yadav J.S."/>
            <person name="Pangilinan J."/>
            <person name="Larsson K.H."/>
            <person name="Matsuura K."/>
            <person name="Barry K."/>
            <person name="Labutti K."/>
            <person name="Kuo R."/>
            <person name="Ohm R.A."/>
            <person name="Bhattacharya S.S."/>
            <person name="Shirouzu T."/>
            <person name="Yoshinaga Y."/>
            <person name="Martin F.M."/>
            <person name="Grigoriev I.V."/>
            <person name="Hibbett D.S."/>
        </authorList>
    </citation>
    <scope>NUCLEOTIDE SEQUENCE [LARGE SCALE GENOMIC DNA]</scope>
    <source>
        <strain evidence="5 6">HHB12029</strain>
    </source>
</reference>
<organism evidence="5 6">
    <name type="scientific">Exidia glandulosa HHB12029</name>
    <dbReference type="NCBI Taxonomy" id="1314781"/>
    <lineage>
        <taxon>Eukaryota</taxon>
        <taxon>Fungi</taxon>
        <taxon>Dikarya</taxon>
        <taxon>Basidiomycota</taxon>
        <taxon>Agaricomycotina</taxon>
        <taxon>Agaricomycetes</taxon>
        <taxon>Auriculariales</taxon>
        <taxon>Exidiaceae</taxon>
        <taxon>Exidia</taxon>
    </lineage>
</organism>
<feature type="compositionally biased region" description="Polar residues" evidence="3">
    <location>
        <begin position="151"/>
        <end position="170"/>
    </location>
</feature>
<feature type="compositionally biased region" description="Basic and acidic residues" evidence="3">
    <location>
        <begin position="450"/>
        <end position="461"/>
    </location>
</feature>
<dbReference type="PANTHER" id="PTHR36100:SF1">
    <property type="entry name" value="BUD SITE SELECTION PROTEIN 4"/>
    <property type="match status" value="1"/>
</dbReference>
<protein>
    <recommendedName>
        <fullName evidence="4">PH domain-containing protein</fullName>
    </recommendedName>
</protein>
<dbReference type="SMART" id="SM00233">
    <property type="entry name" value="PH"/>
    <property type="match status" value="1"/>
</dbReference>
<evidence type="ECO:0000313" key="6">
    <source>
        <dbReference type="Proteomes" id="UP000077266"/>
    </source>
</evidence>
<dbReference type="InterPro" id="IPR001849">
    <property type="entry name" value="PH_domain"/>
</dbReference>
<dbReference type="GO" id="GO:0005525">
    <property type="term" value="F:GTP binding"/>
    <property type="evidence" value="ECO:0007669"/>
    <property type="project" value="TreeGrafter"/>
</dbReference>
<feature type="compositionally biased region" description="Basic and acidic residues" evidence="3">
    <location>
        <begin position="376"/>
        <end position="386"/>
    </location>
</feature>
<name>A0A165DBN2_EXIGL</name>
<dbReference type="PROSITE" id="PS50003">
    <property type="entry name" value="PH_DOMAIN"/>
    <property type="match status" value="1"/>
</dbReference>
<feature type="compositionally biased region" description="Low complexity" evidence="3">
    <location>
        <begin position="740"/>
        <end position="756"/>
    </location>
</feature>
<feature type="compositionally biased region" description="Polar residues" evidence="3">
    <location>
        <begin position="243"/>
        <end position="253"/>
    </location>
</feature>
<feature type="compositionally biased region" description="Basic residues" evidence="3">
    <location>
        <begin position="1"/>
        <end position="12"/>
    </location>
</feature>
<feature type="compositionally biased region" description="Polar residues" evidence="3">
    <location>
        <begin position="401"/>
        <end position="411"/>
    </location>
</feature>
<dbReference type="InParanoid" id="A0A165DBN2"/>
<dbReference type="PANTHER" id="PTHR36100">
    <property type="entry name" value="BUD SITE SELECTION PROTEIN 4"/>
    <property type="match status" value="1"/>
</dbReference>
<dbReference type="OrthoDB" id="2123378at2759"/>
<dbReference type="Pfam" id="PF00169">
    <property type="entry name" value="PH"/>
    <property type="match status" value="1"/>
</dbReference>
<feature type="region of interest" description="Disordered" evidence="3">
    <location>
        <begin position="1"/>
        <end position="411"/>
    </location>
</feature>
<dbReference type="InterPro" id="IPR011993">
    <property type="entry name" value="PH-like_dom_sf"/>
</dbReference>
<dbReference type="STRING" id="1314781.A0A165DBN2"/>
<feature type="domain" description="PH" evidence="4">
    <location>
        <begin position="1132"/>
        <end position="1242"/>
    </location>
</feature>